<feature type="region of interest" description="Disordered" evidence="1">
    <location>
        <begin position="35"/>
        <end position="78"/>
    </location>
</feature>
<name>A0A5C6MV27_9TELE</name>
<reference evidence="2 3" key="1">
    <citation type="submission" date="2019-04" db="EMBL/GenBank/DDBJ databases">
        <title>Chromosome genome assembly for Takifugu flavidus.</title>
        <authorList>
            <person name="Xiao S."/>
        </authorList>
    </citation>
    <scope>NUCLEOTIDE SEQUENCE [LARGE SCALE GENOMIC DNA]</scope>
    <source>
        <strain evidence="2">HTHZ2018</strain>
        <tissue evidence="2">Muscle</tissue>
    </source>
</reference>
<accession>A0A5C6MV27</accession>
<evidence type="ECO:0000313" key="2">
    <source>
        <dbReference type="EMBL" id="TWW57941.1"/>
    </source>
</evidence>
<keyword evidence="3" id="KW-1185">Reference proteome</keyword>
<proteinExistence type="predicted"/>
<gene>
    <name evidence="2" type="ORF">D4764_07G0006600</name>
</gene>
<evidence type="ECO:0000313" key="3">
    <source>
        <dbReference type="Proteomes" id="UP000324091"/>
    </source>
</evidence>
<evidence type="ECO:0000256" key="1">
    <source>
        <dbReference type="SAM" id="MobiDB-lite"/>
    </source>
</evidence>
<organism evidence="2 3">
    <name type="scientific">Takifugu flavidus</name>
    <name type="common">sansaifugu</name>
    <dbReference type="NCBI Taxonomy" id="433684"/>
    <lineage>
        <taxon>Eukaryota</taxon>
        <taxon>Metazoa</taxon>
        <taxon>Chordata</taxon>
        <taxon>Craniata</taxon>
        <taxon>Vertebrata</taxon>
        <taxon>Euteleostomi</taxon>
        <taxon>Actinopterygii</taxon>
        <taxon>Neopterygii</taxon>
        <taxon>Teleostei</taxon>
        <taxon>Neoteleostei</taxon>
        <taxon>Acanthomorphata</taxon>
        <taxon>Eupercaria</taxon>
        <taxon>Tetraodontiformes</taxon>
        <taxon>Tetradontoidea</taxon>
        <taxon>Tetraodontidae</taxon>
        <taxon>Takifugu</taxon>
    </lineage>
</organism>
<comment type="caution">
    <text evidence="2">The sequence shown here is derived from an EMBL/GenBank/DDBJ whole genome shotgun (WGS) entry which is preliminary data.</text>
</comment>
<protein>
    <submittedName>
        <fullName evidence="2">Uncharacterized protein</fullName>
    </submittedName>
</protein>
<dbReference type="Proteomes" id="UP000324091">
    <property type="component" value="Chromosome 7"/>
</dbReference>
<dbReference type="AlphaFoldDB" id="A0A5C6MV27"/>
<dbReference type="EMBL" id="RHFK02000020">
    <property type="protein sequence ID" value="TWW57941.1"/>
    <property type="molecule type" value="Genomic_DNA"/>
</dbReference>
<sequence>MEAKLLWSLESRIKGGGAEGASHQSAAFFTYRSSSSSSFSVRGPQDAVRGPQDAVRGPQDTSDRCKSDENADSSGVYVQSKPNGERYIPHTGSGCAIIFIIFPSHEVMTAVTRHARPAGHAALRRERRLVFPPQRVTVVGVRAAVVKRAEGGSSSASIKRE</sequence>